<dbReference type="Pfam" id="PF00757">
    <property type="entry name" value="Furin-like"/>
    <property type="match status" value="1"/>
</dbReference>
<evidence type="ECO:0000259" key="26">
    <source>
        <dbReference type="PROSITE" id="PS50853"/>
    </source>
</evidence>
<dbReference type="SMART" id="SM00280">
    <property type="entry name" value="KAZAL"/>
    <property type="match status" value="2"/>
</dbReference>
<evidence type="ECO:0000256" key="8">
    <source>
        <dbReference type="ARBA" id="ARBA00022729"/>
    </source>
</evidence>
<evidence type="ECO:0000256" key="24">
    <source>
        <dbReference type="SAM" id="Phobius"/>
    </source>
</evidence>
<dbReference type="GO" id="GO:0005009">
    <property type="term" value="F:insulin receptor activity"/>
    <property type="evidence" value="ECO:0007669"/>
    <property type="project" value="TreeGrafter"/>
</dbReference>
<feature type="region of interest" description="Disordered" evidence="23">
    <location>
        <begin position="1449"/>
        <end position="1469"/>
    </location>
</feature>
<dbReference type="PROSITE" id="PS50853">
    <property type="entry name" value="FN3"/>
    <property type="match status" value="2"/>
</dbReference>
<dbReference type="InterPro" id="IPR036058">
    <property type="entry name" value="Kazal_dom_sf"/>
</dbReference>
<reference evidence="29" key="1">
    <citation type="submission" date="2019-03" db="EMBL/GenBank/DDBJ databases">
        <authorList>
            <person name="Zhang Y."/>
            <person name="Liu L."/>
            <person name="Lv Z."/>
        </authorList>
    </citation>
    <scope>NUCLEOTIDE SEQUENCE</scope>
</reference>
<dbReference type="GO" id="GO:0046872">
    <property type="term" value="F:metal ion binding"/>
    <property type="evidence" value="ECO:0007669"/>
    <property type="project" value="UniProtKB-KW"/>
</dbReference>
<evidence type="ECO:0000256" key="13">
    <source>
        <dbReference type="ARBA" id="ARBA00022989"/>
    </source>
</evidence>
<feature type="transmembrane region" description="Helical" evidence="24">
    <location>
        <begin position="27"/>
        <end position="48"/>
    </location>
</feature>
<dbReference type="PROSITE" id="PS51465">
    <property type="entry name" value="KAZAL_2"/>
    <property type="match status" value="2"/>
</dbReference>
<dbReference type="Pfam" id="PF07648">
    <property type="entry name" value="Kazal_2"/>
    <property type="match status" value="2"/>
</dbReference>
<keyword evidence="4" id="KW-0808">Transferase</keyword>
<evidence type="ECO:0000256" key="16">
    <source>
        <dbReference type="ARBA" id="ARBA00023157"/>
    </source>
</evidence>
<evidence type="ECO:0000313" key="29">
    <source>
        <dbReference type="EMBL" id="QHI00149.1"/>
    </source>
</evidence>
<dbReference type="Gene3D" id="1.10.510.10">
    <property type="entry name" value="Transferase(Phosphotransferase) domain 1"/>
    <property type="match status" value="1"/>
</dbReference>
<dbReference type="PROSITE" id="PS00107">
    <property type="entry name" value="PROTEIN_KINASE_ATP"/>
    <property type="match status" value="1"/>
</dbReference>
<dbReference type="InterPro" id="IPR002350">
    <property type="entry name" value="Kazal_dom"/>
</dbReference>
<dbReference type="InterPro" id="IPR001245">
    <property type="entry name" value="Ser-Thr/Tyr_kinase_cat_dom"/>
</dbReference>
<keyword evidence="13 24" id="KW-1133">Transmembrane helix</keyword>
<dbReference type="InterPro" id="IPR003961">
    <property type="entry name" value="FN3_dom"/>
</dbReference>
<evidence type="ECO:0000256" key="5">
    <source>
        <dbReference type="ARBA" id="ARBA00022685"/>
    </source>
</evidence>
<dbReference type="InterPro" id="IPR009030">
    <property type="entry name" value="Growth_fac_rcpt_cys_sf"/>
</dbReference>
<keyword evidence="3 22" id="KW-0597">Phosphoprotein</keyword>
<dbReference type="SUPFAM" id="SSF52058">
    <property type="entry name" value="L domain-like"/>
    <property type="match status" value="2"/>
</dbReference>
<evidence type="ECO:0000256" key="2">
    <source>
        <dbReference type="ARBA" id="ARBA00004479"/>
    </source>
</evidence>
<comment type="subcellular location">
    <subcellularLocation>
        <location evidence="2">Membrane</location>
        <topology evidence="2">Single-pass type I membrane protein</topology>
    </subcellularLocation>
</comment>
<evidence type="ECO:0000256" key="10">
    <source>
        <dbReference type="ARBA" id="ARBA00022741"/>
    </source>
</evidence>
<evidence type="ECO:0000256" key="12">
    <source>
        <dbReference type="ARBA" id="ARBA00022840"/>
    </source>
</evidence>
<evidence type="ECO:0000256" key="4">
    <source>
        <dbReference type="ARBA" id="ARBA00022679"/>
    </source>
</evidence>
<feature type="domain" description="4Fe-4S ferredoxin-type" evidence="27">
    <location>
        <begin position="470"/>
        <end position="502"/>
    </location>
</feature>
<dbReference type="InterPro" id="IPR008266">
    <property type="entry name" value="Tyr_kinase_AS"/>
</dbReference>
<dbReference type="Gene3D" id="2.10.220.10">
    <property type="entry name" value="Hormone Receptor, Insulin-like Growth Factor Receptor 1, Chain A, domain 2"/>
    <property type="match status" value="1"/>
</dbReference>
<dbReference type="Gene3D" id="3.80.20.20">
    <property type="entry name" value="Receptor L-domain"/>
    <property type="match status" value="2"/>
</dbReference>
<keyword evidence="18" id="KW-0325">Glycoprotein</keyword>
<dbReference type="InterPro" id="IPR006212">
    <property type="entry name" value="Furin_repeat"/>
</dbReference>
<dbReference type="SMART" id="SM00060">
    <property type="entry name" value="FN3"/>
    <property type="match status" value="3"/>
</dbReference>
<dbReference type="GO" id="GO:0043560">
    <property type="term" value="F:insulin receptor substrate binding"/>
    <property type="evidence" value="ECO:0007669"/>
    <property type="project" value="TreeGrafter"/>
</dbReference>
<evidence type="ECO:0000256" key="7">
    <source>
        <dbReference type="ARBA" id="ARBA00022723"/>
    </source>
</evidence>
<evidence type="ECO:0000256" key="11">
    <source>
        <dbReference type="ARBA" id="ARBA00022777"/>
    </source>
</evidence>
<feature type="compositionally biased region" description="Low complexity" evidence="23">
    <location>
        <begin position="1540"/>
        <end position="1552"/>
    </location>
</feature>
<evidence type="ECO:0000256" key="22">
    <source>
        <dbReference type="RuleBase" id="RU000312"/>
    </source>
</evidence>
<dbReference type="SUPFAM" id="SSF49265">
    <property type="entry name" value="Fibronectin type III"/>
    <property type="match status" value="2"/>
</dbReference>
<dbReference type="SUPFAM" id="SSF100895">
    <property type="entry name" value="Kazal-type serine protease inhibitors"/>
    <property type="match status" value="2"/>
</dbReference>
<name>A0A6B9RFK4_SEPLA</name>
<dbReference type="Gene3D" id="3.30.200.20">
    <property type="entry name" value="Phosphorylase Kinase, domain 1"/>
    <property type="match status" value="1"/>
</dbReference>
<evidence type="ECO:0000256" key="1">
    <source>
        <dbReference type="ARBA" id="ARBA00001936"/>
    </source>
</evidence>
<dbReference type="SMART" id="SM00261">
    <property type="entry name" value="FU"/>
    <property type="match status" value="1"/>
</dbReference>
<proteinExistence type="evidence at transcript level"/>
<dbReference type="InterPro" id="IPR017441">
    <property type="entry name" value="Protein_kinase_ATP_BS"/>
</dbReference>
<dbReference type="GO" id="GO:0030424">
    <property type="term" value="C:axon"/>
    <property type="evidence" value="ECO:0007669"/>
    <property type="project" value="TreeGrafter"/>
</dbReference>
<feature type="domain" description="Kazal-like" evidence="28">
    <location>
        <begin position="155"/>
        <end position="200"/>
    </location>
</feature>
<sequence>MYNYFFFLIPTLKGGERLTMILYKRRLFCYIVVFVQFFIVFCTCANLDNRTLPKNGDDCKSDVDCFHGAICKKMVCVCDIECSLEVMRVCASNGHFYDNECEMKREACKSQIDLFIQSDQYCDDSRREPNILCNETSCLFDGVCTTFENGDKKCLCNIDCKNFTGPPVCGSNRQMYQNECFLKNDSCYEQKAINQTNMDCCKLCPSIVIKNRVEQFSMLKDCTVIEGNLRILLLDYAKPEEYISLRFPKLVEITDYLLMYRAYGLKTLRHIFPNLAVIRGQELFYNYALVAFEMPDLEELGLSSLTVIQRGAVRFNKSPNLCYLQTIDWTKITSLAPDSHSIVDNKDPRECVDQCPHGCKYCWNSKDCQNNIDCQCENGKGFCQLNGSCCHENCLGGCTGPTAKDCFACKNIYHDGECKKACPPLTYKFKNRRCLTEQECRSLKSPTWKLLDANMTANKTAICGRQCPAGYIEDIKDTNLCLKCKNRCPKSCPATVVNSITSVQTLKDCTEIRGGLILEHLTGLIARELEANLGQIEEVVGSIKISNADGLISLAFFRNLKVIHGETLENDRYALYVRDNENLENLFRPEVERELVIKRGKVFFHDNRRLCQHKIRQLMNYTNLNISAHTDRDISPSNGDRIPCQTKNLNLTVVMASSTLAILKWNKFEMDDSREMLGYVIYYREVADRNVTLFEKQDTCNENIWKTVQKQIKEENNSSEEFILLRNLKPWTLYAIYLKTDTLSTSKSTGMSSIEYFQTHPGVPTNPTNLKVTAKRIGELEVTWDPPHQPHGHVDHYLVYWQPEALNAEEYSIRDYCHNRIKPVEPTKKEEVKKKNETINGNCCECPKDKKISEIEKSERMMTIYFENFLQNNVFVKRDPEISHEVNDRPHRQKREVVEPADPHVAGKYLAAHNNQTQFNSTADLQPDPPFLAMTVYNSRSVVLTNLAHFQEYNIEVIACLKFDEKSKVCSNRAIATAKTLPLLEADNINASTVNATLIANGTGDMLITWEPPADANGLIVTYDVAYEKGVHKKNTRDKIVCVTQREYQRIKGCRLEKLDPGNYSYRVRATSLAAIGQWTEYKYFIVPKIGKQPPFTSTIQILVIVFGVLLGVIFIGTTSACVRFKLDGRIRGAYVSVNPEYASAREVYEPDETEVDRDKIKLLRELGQGSFGMVYEGILIEDDGENGIKETKVAVKTAMSADRHSFLKEATVMKAFNCYHIVKLLGVVSVVSAGRPLVVMELMSNGDLKQFLRRHRPDDEDYDGRSPLTLSQTLRMAAEVADGMAYLTDKKYVHRDLAARNCMVSSDCVVKIGDFGMTRDIYETDYYRKGGNALLPVRWMAPESLKDGIYTSLSDVWSYGVVLWEMATLAAMPYQGLSNTEVVRFVSEGKIMEKPEGCPKRLYSLMLTCWSYKAKQRYTFKEIIKAMETDLSPSFAKISYYNSEENRRYMKEEEERNQQAEGERRVEGCEEQYKPLYKNISGSGDFYSEPNSSQSLSSTAEALELEIVPSESEPLASTSGHSSAAGISPSGDGCGLRRSSSTSSAALASASYDTEEETNKNDNSRILHKNGIANGHIQSPMTRTPVC</sequence>
<dbReference type="InterPro" id="IPR002011">
    <property type="entry name" value="Tyr_kinase_rcpt_2_CS"/>
</dbReference>
<dbReference type="GO" id="GO:0043410">
    <property type="term" value="P:positive regulation of MAPK cascade"/>
    <property type="evidence" value="ECO:0007669"/>
    <property type="project" value="TreeGrafter"/>
</dbReference>
<keyword evidence="9" id="KW-0677">Repeat</keyword>
<dbReference type="PROSITE" id="PS51379">
    <property type="entry name" value="4FE4S_FER_2"/>
    <property type="match status" value="1"/>
</dbReference>
<keyword evidence="5" id="KW-0165">Cleavage on pair of basic residues</keyword>
<evidence type="ECO:0000256" key="14">
    <source>
        <dbReference type="ARBA" id="ARBA00023136"/>
    </source>
</evidence>
<evidence type="ECO:0000256" key="17">
    <source>
        <dbReference type="ARBA" id="ARBA00023170"/>
    </source>
</evidence>
<dbReference type="PROSITE" id="PS50011">
    <property type="entry name" value="PROTEIN_KINASE_DOM"/>
    <property type="match status" value="1"/>
</dbReference>
<comment type="cofactor">
    <cofactor evidence="1">
        <name>Mn(2+)</name>
        <dbReference type="ChEBI" id="CHEBI:29035"/>
    </cofactor>
</comment>
<dbReference type="InterPro" id="IPR036941">
    <property type="entry name" value="Rcpt_L-dom_sf"/>
</dbReference>
<dbReference type="SUPFAM" id="SSF57184">
    <property type="entry name" value="Growth factor receptor domain"/>
    <property type="match status" value="1"/>
</dbReference>
<keyword evidence="7" id="KW-0479">Metal-binding</keyword>
<dbReference type="CDD" id="cd00063">
    <property type="entry name" value="FN3"/>
    <property type="match status" value="3"/>
</dbReference>
<accession>A0A6B9RFK4</accession>
<dbReference type="SUPFAM" id="SSF56112">
    <property type="entry name" value="Protein kinase-like (PK-like)"/>
    <property type="match status" value="1"/>
</dbReference>
<dbReference type="PANTHER" id="PTHR24416:SF525">
    <property type="entry name" value="INSULIN-LIKE RECEPTOR"/>
    <property type="match status" value="1"/>
</dbReference>
<organism evidence="29">
    <name type="scientific">Sepia latimanus</name>
    <name type="common">Broadclub cuttlefish</name>
    <name type="synonym">Ascarosepion latimanus</name>
    <dbReference type="NCBI Taxonomy" id="3248881"/>
    <lineage>
        <taxon>Eukaryota</taxon>
        <taxon>Metazoa</taxon>
        <taxon>Spiralia</taxon>
        <taxon>Lophotrochozoa</taxon>
        <taxon>Mollusca</taxon>
        <taxon>Cephalopoda</taxon>
        <taxon>Coleoidea</taxon>
        <taxon>Decapodiformes</taxon>
        <taxon>Sepiida</taxon>
        <taxon>Sepiina</taxon>
        <taxon>Sepiidae</taxon>
        <taxon>Ascarosepion</taxon>
    </lineage>
</organism>
<dbReference type="PRINTS" id="PR00109">
    <property type="entry name" value="TYRKINASE"/>
</dbReference>
<dbReference type="SMART" id="SM00220">
    <property type="entry name" value="S_TKc"/>
    <property type="match status" value="1"/>
</dbReference>
<dbReference type="InterPro" id="IPR017896">
    <property type="entry name" value="4Fe4S_Fe-S-bd"/>
</dbReference>
<dbReference type="InterPro" id="IPR000494">
    <property type="entry name" value="Rcpt_L-dom"/>
</dbReference>
<keyword evidence="6 22" id="KW-0812">Transmembrane</keyword>
<dbReference type="InterPro" id="IPR050122">
    <property type="entry name" value="RTK"/>
</dbReference>
<dbReference type="PANTHER" id="PTHR24416">
    <property type="entry name" value="TYROSINE-PROTEIN KINASE RECEPTOR"/>
    <property type="match status" value="1"/>
</dbReference>
<dbReference type="EC" id="2.7.10.1" evidence="22"/>
<dbReference type="InterPro" id="IPR011009">
    <property type="entry name" value="Kinase-like_dom_sf"/>
</dbReference>
<evidence type="ECO:0000256" key="6">
    <source>
        <dbReference type="ARBA" id="ARBA00022692"/>
    </source>
</evidence>
<feature type="domain" description="Protein kinase" evidence="25">
    <location>
        <begin position="1161"/>
        <end position="1436"/>
    </location>
</feature>
<evidence type="ECO:0000259" key="27">
    <source>
        <dbReference type="PROSITE" id="PS51379"/>
    </source>
</evidence>
<keyword evidence="11" id="KW-0418">Kinase</keyword>
<dbReference type="SMART" id="SM00219">
    <property type="entry name" value="TyrKc"/>
    <property type="match status" value="1"/>
</dbReference>
<dbReference type="Pfam" id="PF07714">
    <property type="entry name" value="PK_Tyr_Ser-Thr"/>
    <property type="match status" value="1"/>
</dbReference>
<dbReference type="InterPro" id="IPR000719">
    <property type="entry name" value="Prot_kinase_dom"/>
</dbReference>
<keyword evidence="12 21" id="KW-0067">ATP-binding</keyword>
<comment type="catalytic activity">
    <reaction evidence="20 22">
        <text>L-tyrosyl-[protein] + ATP = O-phospho-L-tyrosyl-[protein] + ADP + H(+)</text>
        <dbReference type="Rhea" id="RHEA:10596"/>
        <dbReference type="Rhea" id="RHEA-COMP:10136"/>
        <dbReference type="Rhea" id="RHEA-COMP:20101"/>
        <dbReference type="ChEBI" id="CHEBI:15378"/>
        <dbReference type="ChEBI" id="CHEBI:30616"/>
        <dbReference type="ChEBI" id="CHEBI:46858"/>
        <dbReference type="ChEBI" id="CHEBI:61978"/>
        <dbReference type="ChEBI" id="CHEBI:456216"/>
        <dbReference type="EC" id="2.7.10.1"/>
    </reaction>
</comment>
<keyword evidence="14 24" id="KW-0472">Membrane</keyword>
<evidence type="ECO:0000256" key="18">
    <source>
        <dbReference type="ARBA" id="ARBA00023180"/>
    </source>
</evidence>
<feature type="domain" description="Fibronectin type-III" evidence="26">
    <location>
        <begin position="992"/>
        <end position="1090"/>
    </location>
</feature>
<keyword evidence="15" id="KW-0829">Tyrosine-protein kinase</keyword>
<dbReference type="PROSITE" id="PS00239">
    <property type="entry name" value="RECEPTOR_TYR_KIN_II"/>
    <property type="match status" value="1"/>
</dbReference>
<keyword evidence="10 21" id="KW-0547">Nucleotide-binding</keyword>
<dbReference type="Gene3D" id="2.60.40.10">
    <property type="entry name" value="Immunoglobulins"/>
    <property type="match status" value="3"/>
</dbReference>
<dbReference type="InterPro" id="IPR020635">
    <property type="entry name" value="Tyr_kinase_cat_dom"/>
</dbReference>
<evidence type="ECO:0000256" key="23">
    <source>
        <dbReference type="SAM" id="MobiDB-lite"/>
    </source>
</evidence>
<evidence type="ECO:0000256" key="15">
    <source>
        <dbReference type="ARBA" id="ARBA00023137"/>
    </source>
</evidence>
<feature type="transmembrane region" description="Helical" evidence="24">
    <location>
        <begin position="1102"/>
        <end position="1123"/>
    </location>
</feature>
<dbReference type="InterPro" id="IPR013783">
    <property type="entry name" value="Ig-like_fold"/>
</dbReference>
<keyword evidence="16" id="KW-1015">Disulfide bond</keyword>
<evidence type="ECO:0000259" key="25">
    <source>
        <dbReference type="PROSITE" id="PS50011"/>
    </source>
</evidence>
<feature type="domain" description="Kazal-like" evidence="28">
    <location>
        <begin position="66"/>
        <end position="124"/>
    </location>
</feature>
<dbReference type="GO" id="GO:0051897">
    <property type="term" value="P:positive regulation of phosphatidylinositol 3-kinase/protein kinase B signal transduction"/>
    <property type="evidence" value="ECO:0007669"/>
    <property type="project" value="TreeGrafter"/>
</dbReference>
<dbReference type="Pfam" id="PF01030">
    <property type="entry name" value="Recep_L_domain"/>
    <property type="match status" value="2"/>
</dbReference>
<dbReference type="CDD" id="cd00104">
    <property type="entry name" value="KAZAL_FS"/>
    <property type="match status" value="2"/>
</dbReference>
<dbReference type="GO" id="GO:0042593">
    <property type="term" value="P:glucose homeostasis"/>
    <property type="evidence" value="ECO:0007669"/>
    <property type="project" value="TreeGrafter"/>
</dbReference>
<keyword evidence="17 22" id="KW-0675">Receptor</keyword>
<comment type="similarity">
    <text evidence="22">Belongs to the protein kinase superfamily. Tyr protein kinase family. Insulin receptor subfamily.</text>
</comment>
<keyword evidence="19" id="KW-0464">Manganese</keyword>
<dbReference type="FunFam" id="1.10.510.10:FF:000528">
    <property type="entry name" value="Tyrosine-protein kinase receptor"/>
    <property type="match status" value="1"/>
</dbReference>
<dbReference type="InterPro" id="IPR006211">
    <property type="entry name" value="Furin-like_Cys-rich_dom"/>
</dbReference>
<dbReference type="CDD" id="cd00064">
    <property type="entry name" value="FU"/>
    <property type="match status" value="1"/>
</dbReference>
<dbReference type="EMBL" id="MK611809">
    <property type="protein sequence ID" value="QHI00149.1"/>
    <property type="molecule type" value="mRNA"/>
</dbReference>
<dbReference type="PROSITE" id="PS00109">
    <property type="entry name" value="PROTEIN_KINASE_TYR"/>
    <property type="match status" value="1"/>
</dbReference>
<feature type="region of interest" description="Disordered" evidence="23">
    <location>
        <begin position="1511"/>
        <end position="1588"/>
    </location>
</feature>
<evidence type="ECO:0000259" key="28">
    <source>
        <dbReference type="PROSITE" id="PS51465"/>
    </source>
</evidence>
<evidence type="ECO:0000256" key="3">
    <source>
        <dbReference type="ARBA" id="ARBA00022553"/>
    </source>
</evidence>
<evidence type="ECO:0000256" key="19">
    <source>
        <dbReference type="ARBA" id="ARBA00023211"/>
    </source>
</evidence>
<feature type="compositionally biased region" description="Polar residues" evidence="23">
    <location>
        <begin position="1577"/>
        <end position="1588"/>
    </location>
</feature>
<dbReference type="Gene3D" id="3.30.60.30">
    <property type="match status" value="2"/>
</dbReference>
<evidence type="ECO:0000256" key="21">
    <source>
        <dbReference type="PROSITE-ProRule" id="PRU10141"/>
    </source>
</evidence>
<dbReference type="GO" id="GO:0005899">
    <property type="term" value="C:insulin receptor complex"/>
    <property type="evidence" value="ECO:0007669"/>
    <property type="project" value="TreeGrafter"/>
</dbReference>
<evidence type="ECO:0000256" key="20">
    <source>
        <dbReference type="ARBA" id="ARBA00051243"/>
    </source>
</evidence>
<dbReference type="CDD" id="cd05032">
    <property type="entry name" value="PTKc_InsR_like"/>
    <property type="match status" value="1"/>
</dbReference>
<feature type="binding site" evidence="21">
    <location>
        <position position="1197"/>
    </location>
    <ligand>
        <name>ATP</name>
        <dbReference type="ChEBI" id="CHEBI:30616"/>
    </ligand>
</feature>
<protein>
    <recommendedName>
        <fullName evidence="22">Tyrosine-protein kinase receptor</fullName>
        <ecNumber evidence="22">2.7.10.1</ecNumber>
    </recommendedName>
</protein>
<evidence type="ECO:0000256" key="9">
    <source>
        <dbReference type="ARBA" id="ARBA00022737"/>
    </source>
</evidence>
<keyword evidence="8" id="KW-0732">Signal</keyword>
<dbReference type="GO" id="GO:0005524">
    <property type="term" value="F:ATP binding"/>
    <property type="evidence" value="ECO:0007669"/>
    <property type="project" value="UniProtKB-UniRule"/>
</dbReference>
<feature type="domain" description="Fibronectin type-III" evidence="26">
    <location>
        <begin position="647"/>
        <end position="762"/>
    </location>
</feature>
<dbReference type="InterPro" id="IPR036116">
    <property type="entry name" value="FN3_sf"/>
</dbReference>